<name>A0A2T0WPS1_9RHOB</name>
<accession>A0A2T0WPS1</accession>
<dbReference type="PANTHER" id="PTHR33840:SF1">
    <property type="entry name" value="TLE1 PHOSPHOLIPASE DOMAIN-CONTAINING PROTEIN"/>
    <property type="match status" value="1"/>
</dbReference>
<dbReference type="OrthoDB" id="4378831at2"/>
<comment type="caution">
    <text evidence="2">The sequence shown here is derived from an EMBL/GenBank/DDBJ whole genome shotgun (WGS) entry which is preliminary data.</text>
</comment>
<dbReference type="InterPro" id="IPR018712">
    <property type="entry name" value="Tle1-like_cat"/>
</dbReference>
<protein>
    <submittedName>
        <fullName evidence="2">Uncharacterized protein (DUF2235 family)</fullName>
    </submittedName>
</protein>
<organism evidence="2 3">
    <name type="scientific">Donghicola tyrosinivorans</name>
    <dbReference type="NCBI Taxonomy" id="1652492"/>
    <lineage>
        <taxon>Bacteria</taxon>
        <taxon>Pseudomonadati</taxon>
        <taxon>Pseudomonadota</taxon>
        <taxon>Alphaproteobacteria</taxon>
        <taxon>Rhodobacterales</taxon>
        <taxon>Roseobacteraceae</taxon>
        <taxon>Donghicola</taxon>
    </lineage>
</organism>
<dbReference type="Pfam" id="PF09994">
    <property type="entry name" value="T6SS_Tle1-like_cat"/>
    <property type="match status" value="1"/>
</dbReference>
<dbReference type="Proteomes" id="UP000238392">
    <property type="component" value="Unassembled WGS sequence"/>
</dbReference>
<evidence type="ECO:0000259" key="1">
    <source>
        <dbReference type="Pfam" id="PF09994"/>
    </source>
</evidence>
<dbReference type="EMBL" id="PVTQ01000007">
    <property type="protein sequence ID" value="PRY88692.1"/>
    <property type="molecule type" value="Genomic_DNA"/>
</dbReference>
<evidence type="ECO:0000313" key="2">
    <source>
        <dbReference type="EMBL" id="PRY88692.1"/>
    </source>
</evidence>
<dbReference type="InterPro" id="IPR029058">
    <property type="entry name" value="AB_hydrolase_fold"/>
</dbReference>
<dbReference type="RefSeq" id="WP_106264768.1">
    <property type="nucleotide sequence ID" value="NZ_PVTQ01000007.1"/>
</dbReference>
<reference evidence="2 3" key="1">
    <citation type="submission" date="2018-03" db="EMBL/GenBank/DDBJ databases">
        <title>Genomic Encyclopedia of Archaeal and Bacterial Type Strains, Phase II (KMG-II): from individual species to whole genera.</title>
        <authorList>
            <person name="Goeker M."/>
        </authorList>
    </citation>
    <scope>NUCLEOTIDE SEQUENCE [LARGE SCALE GENOMIC DNA]</scope>
    <source>
        <strain evidence="2 3">DSM 100212</strain>
    </source>
</reference>
<gene>
    <name evidence="2" type="ORF">CLV74_10733</name>
</gene>
<evidence type="ECO:0000313" key="3">
    <source>
        <dbReference type="Proteomes" id="UP000238392"/>
    </source>
</evidence>
<dbReference type="Gene3D" id="3.40.50.1820">
    <property type="entry name" value="alpha/beta hydrolase"/>
    <property type="match status" value="1"/>
</dbReference>
<proteinExistence type="predicted"/>
<dbReference type="SUPFAM" id="SSF53474">
    <property type="entry name" value="alpha/beta-Hydrolases"/>
    <property type="match status" value="1"/>
</dbReference>
<feature type="domain" description="T6SS Phospholipase effector Tle1-like catalytic" evidence="1">
    <location>
        <begin position="3"/>
        <end position="277"/>
    </location>
</feature>
<keyword evidence="3" id="KW-1185">Reference proteome</keyword>
<sequence>MAKNIVLLMDGTSNEIRSNRSNILRLYGTLTKSADQLVFYDPGVGTFGSGNTWSRLRSKTSEVWGMATGWGIDTNVKEAYRFLVENYSVDENGERDRIYLFGFSRGAYTARVLAGFLHAFGLMEVRNLNLLDYAYRAYKQIDDAENDGAIEELRLHERIIQPDTPTIRMLGLFDTVASVIESGRWGPRLRHHAFTRQNASVQSIRHAVAIHERRTMFRPQLWQQDQQFQPNKKDDTVLLPQDLKEVWFNGVHGDVGGGYPEAKSALAKLPLYWLIEEAEGLGLSFETDKINDIVLGQDSNRKYTAPDCLAPPQDSMSSTWRMLEYLPQHMPQPTTSGYKRRWIIPRGANRTIPDGANVHWSVFRQGILPQNLPKTYEIDEGGQC</sequence>
<dbReference type="AlphaFoldDB" id="A0A2T0WPS1"/>
<dbReference type="PANTHER" id="PTHR33840">
    <property type="match status" value="1"/>
</dbReference>